<dbReference type="SMART" id="SM00953">
    <property type="entry name" value="RES"/>
    <property type="match status" value="1"/>
</dbReference>
<evidence type="ECO:0000313" key="3">
    <source>
        <dbReference type="Proteomes" id="UP000033649"/>
    </source>
</evidence>
<gene>
    <name evidence="2" type="ORF">VE26_02910</name>
</gene>
<proteinExistence type="predicted"/>
<organism evidence="2 3">
    <name type="scientific">Devosia chinhatensis</name>
    <dbReference type="NCBI Taxonomy" id="429727"/>
    <lineage>
        <taxon>Bacteria</taxon>
        <taxon>Pseudomonadati</taxon>
        <taxon>Pseudomonadota</taxon>
        <taxon>Alphaproteobacteria</taxon>
        <taxon>Hyphomicrobiales</taxon>
        <taxon>Devosiaceae</taxon>
        <taxon>Devosia</taxon>
    </lineage>
</organism>
<dbReference type="Pfam" id="PF08808">
    <property type="entry name" value="RES"/>
    <property type="match status" value="1"/>
</dbReference>
<comment type="caution">
    <text evidence="2">The sequence shown here is derived from an EMBL/GenBank/DDBJ whole genome shotgun (WGS) entry which is preliminary data.</text>
</comment>
<dbReference type="InterPro" id="IPR014914">
    <property type="entry name" value="RES_dom"/>
</dbReference>
<dbReference type="EMBL" id="JZEY01000054">
    <property type="protein sequence ID" value="KKB10217.1"/>
    <property type="molecule type" value="Genomic_DNA"/>
</dbReference>
<reference evidence="2 3" key="1">
    <citation type="submission" date="2015-03" db="EMBL/GenBank/DDBJ databases">
        <authorList>
            <person name="Hassan Y."/>
            <person name="Lepp D."/>
            <person name="Li X.-Z."/>
            <person name="Zhou T."/>
        </authorList>
    </citation>
    <scope>NUCLEOTIDE SEQUENCE [LARGE SCALE GENOMIC DNA]</scope>
    <source>
        <strain evidence="2 3">IPL18</strain>
    </source>
</reference>
<feature type="domain" description="RES" evidence="1">
    <location>
        <begin position="86"/>
        <end position="211"/>
    </location>
</feature>
<dbReference type="Proteomes" id="UP000033649">
    <property type="component" value="Unassembled WGS sequence"/>
</dbReference>
<sequence length="237" mass="26499">MARCDTWGLMTPETVAINWLKAYRLIRSIYPPIDLFEDIADPSDWEALASAEAKTNPRVWEHLGRLDLVPPARRVSGPGASYLMAPFVHVSRDRPGRFTDGAYGVLSLGDRDEVAIREVAYHHARLMRATHEEPGWTSQFRMLVTRLDADLHDLRTFPDCHDPDDYAASQAVGRALRAAGSNGVIYTSVRCPGGECAGLFWPDLLAPPVQADHYDFHWDGARVDRIRNCATQAIFAL</sequence>
<dbReference type="AlphaFoldDB" id="A0A0F5FPW5"/>
<dbReference type="PATRIC" id="fig|429727.3.peg.606"/>
<protein>
    <submittedName>
        <fullName evidence="2">RES domain protein</fullName>
    </submittedName>
</protein>
<accession>A0A0F5FPW5</accession>
<dbReference type="STRING" id="429727.VE26_02910"/>
<keyword evidence="3" id="KW-1185">Reference proteome</keyword>
<evidence type="ECO:0000313" key="2">
    <source>
        <dbReference type="EMBL" id="KKB10217.1"/>
    </source>
</evidence>
<name>A0A0F5FPW5_9HYPH</name>
<evidence type="ECO:0000259" key="1">
    <source>
        <dbReference type="SMART" id="SM00953"/>
    </source>
</evidence>